<dbReference type="Gene3D" id="1.20.1050.10">
    <property type="match status" value="1"/>
</dbReference>
<dbReference type="InterPro" id="IPR036282">
    <property type="entry name" value="Glutathione-S-Trfase_C_sf"/>
</dbReference>
<dbReference type="EMBL" id="QDEB01079900">
    <property type="protein sequence ID" value="RZC34449.1"/>
    <property type="molecule type" value="Genomic_DNA"/>
</dbReference>
<dbReference type="GO" id="GO:0005737">
    <property type="term" value="C:cytoplasm"/>
    <property type="evidence" value="ECO:0007669"/>
    <property type="project" value="InterPro"/>
</dbReference>
<dbReference type="FunFam" id="1.20.1050.10:FF:000009">
    <property type="entry name" value="Glutathione S-transferase omega-1"/>
    <property type="match status" value="1"/>
</dbReference>
<dbReference type="PANTHER" id="PTHR43968:SF6">
    <property type="entry name" value="GLUTATHIONE S-TRANSFERASE OMEGA"/>
    <property type="match status" value="1"/>
</dbReference>
<dbReference type="Pfam" id="PF13410">
    <property type="entry name" value="GST_C_2"/>
    <property type="match status" value="1"/>
</dbReference>
<sequence length="241" mass="27654">MSVAHLTTGSVQPPKVEGKLRLYSMEYCPFAQRVRLVLDAKNIPYDIVNINLINKPDWYFKIHPEGKVPALDTGSEVIVESLDISDYLDEKYSDHPLYPKDPEAKQRDKELIEKVGPLTGVFAKCLSGQEEKTPDEWAQEFTPHLEVFENELVCRGTTYFGGDKPGMVDYMLWPWGERAGTVAIKLGQQLPFSADQFPVMRKWRKAMREEPVCSKIYHGPDKFWKVVQFKLHNATPDYDSV</sequence>
<dbReference type="InterPro" id="IPR040079">
    <property type="entry name" value="Glutathione_S-Trfase"/>
</dbReference>
<dbReference type="PANTHER" id="PTHR43968">
    <property type="match status" value="1"/>
</dbReference>
<dbReference type="PROSITE" id="PS50405">
    <property type="entry name" value="GST_CTER"/>
    <property type="match status" value="1"/>
</dbReference>
<comment type="similarity">
    <text evidence="1">Belongs to the GST superfamily. Omega family.</text>
</comment>
<dbReference type="PROSITE" id="PS51354">
    <property type="entry name" value="GLUTAREDOXIN_2"/>
    <property type="match status" value="1"/>
</dbReference>
<reference evidence="5 6" key="1">
    <citation type="submission" date="2017-03" db="EMBL/GenBank/DDBJ databases">
        <title>Genome of the blue death feigning beetle - Asbolus verrucosus.</title>
        <authorList>
            <person name="Rider S.D."/>
        </authorList>
    </citation>
    <scope>NUCLEOTIDE SEQUENCE [LARGE SCALE GENOMIC DNA]</scope>
    <source>
        <strain evidence="5">Butters</strain>
        <tissue evidence="5">Head and leg muscle</tissue>
    </source>
</reference>
<dbReference type="GO" id="GO:0006749">
    <property type="term" value="P:glutathione metabolic process"/>
    <property type="evidence" value="ECO:0007669"/>
    <property type="project" value="TreeGrafter"/>
</dbReference>
<evidence type="ECO:0000256" key="2">
    <source>
        <dbReference type="ARBA" id="ARBA00023002"/>
    </source>
</evidence>
<dbReference type="InterPro" id="IPR050983">
    <property type="entry name" value="GST_Omega/HSP26"/>
</dbReference>
<comment type="caution">
    <text evidence="5">The sequence shown here is derived from an EMBL/GenBank/DDBJ whole genome shotgun (WGS) entry which is preliminary data.</text>
</comment>
<accession>A0A482VPX3</accession>
<dbReference type="InterPro" id="IPR004045">
    <property type="entry name" value="Glutathione_S-Trfase_N"/>
</dbReference>
<evidence type="ECO:0000256" key="1">
    <source>
        <dbReference type="ARBA" id="ARBA00011067"/>
    </source>
</evidence>
<evidence type="ECO:0000313" key="6">
    <source>
        <dbReference type="Proteomes" id="UP000292052"/>
    </source>
</evidence>
<dbReference type="PRINTS" id="PR01625">
    <property type="entry name" value="GSTRNSFRASEO"/>
</dbReference>
<dbReference type="OrthoDB" id="4951845at2759"/>
<dbReference type="GO" id="GO:0045174">
    <property type="term" value="F:glutathione dehydrogenase (ascorbate) activity"/>
    <property type="evidence" value="ECO:0007669"/>
    <property type="project" value="UniProtKB-ARBA"/>
</dbReference>
<dbReference type="FunFam" id="3.40.30.10:FF:000123">
    <property type="entry name" value="Glutathione transferase o1"/>
    <property type="match status" value="1"/>
</dbReference>
<dbReference type="Proteomes" id="UP000292052">
    <property type="component" value="Unassembled WGS sequence"/>
</dbReference>
<keyword evidence="2" id="KW-0560">Oxidoreductase</keyword>
<dbReference type="SFLD" id="SFLDS00019">
    <property type="entry name" value="Glutathione_Transferase_(cytos"/>
    <property type="match status" value="1"/>
</dbReference>
<dbReference type="SUPFAM" id="SSF47616">
    <property type="entry name" value="GST C-terminal domain-like"/>
    <property type="match status" value="1"/>
</dbReference>
<feature type="domain" description="GST N-terminal" evidence="3">
    <location>
        <begin position="18"/>
        <end position="96"/>
    </location>
</feature>
<protein>
    <submittedName>
        <fullName evidence="5">Glutathione S-transferase omega-1-like</fullName>
    </submittedName>
</protein>
<dbReference type="InterPro" id="IPR010987">
    <property type="entry name" value="Glutathione-S-Trfase_C-like"/>
</dbReference>
<evidence type="ECO:0000259" key="4">
    <source>
        <dbReference type="PROSITE" id="PS50405"/>
    </source>
</evidence>
<dbReference type="Pfam" id="PF13417">
    <property type="entry name" value="GST_N_3"/>
    <property type="match status" value="1"/>
</dbReference>
<evidence type="ECO:0000259" key="3">
    <source>
        <dbReference type="PROSITE" id="PS50404"/>
    </source>
</evidence>
<dbReference type="GO" id="GO:0004364">
    <property type="term" value="F:glutathione transferase activity"/>
    <property type="evidence" value="ECO:0007669"/>
    <property type="project" value="InterPro"/>
</dbReference>
<proteinExistence type="inferred from homology"/>
<evidence type="ECO:0000313" key="5">
    <source>
        <dbReference type="EMBL" id="RZC34449.1"/>
    </source>
</evidence>
<keyword evidence="5" id="KW-0808">Transferase</keyword>
<dbReference type="SFLD" id="SFLDG00358">
    <property type="entry name" value="Main_(cytGST)"/>
    <property type="match status" value="1"/>
</dbReference>
<dbReference type="InterPro" id="IPR005442">
    <property type="entry name" value="GST_omega"/>
</dbReference>
<dbReference type="PROSITE" id="PS50404">
    <property type="entry name" value="GST_NTER"/>
    <property type="match status" value="1"/>
</dbReference>
<gene>
    <name evidence="5" type="ORF">BDFB_009951</name>
</gene>
<feature type="domain" description="GST C-terminal" evidence="4">
    <location>
        <begin position="101"/>
        <end position="229"/>
    </location>
</feature>
<dbReference type="STRING" id="1661398.A0A482VPX3"/>
<keyword evidence="6" id="KW-1185">Reference proteome</keyword>
<dbReference type="SUPFAM" id="SSF52833">
    <property type="entry name" value="Thioredoxin-like"/>
    <property type="match status" value="1"/>
</dbReference>
<dbReference type="AlphaFoldDB" id="A0A482VPX3"/>
<name>A0A482VPX3_ASBVE</name>
<organism evidence="5 6">
    <name type="scientific">Asbolus verrucosus</name>
    <name type="common">Desert ironclad beetle</name>
    <dbReference type="NCBI Taxonomy" id="1661398"/>
    <lineage>
        <taxon>Eukaryota</taxon>
        <taxon>Metazoa</taxon>
        <taxon>Ecdysozoa</taxon>
        <taxon>Arthropoda</taxon>
        <taxon>Hexapoda</taxon>
        <taxon>Insecta</taxon>
        <taxon>Pterygota</taxon>
        <taxon>Neoptera</taxon>
        <taxon>Endopterygota</taxon>
        <taxon>Coleoptera</taxon>
        <taxon>Polyphaga</taxon>
        <taxon>Cucujiformia</taxon>
        <taxon>Tenebrionidae</taxon>
        <taxon>Pimeliinae</taxon>
        <taxon>Asbolus</taxon>
    </lineage>
</organism>
<dbReference type="Gene3D" id="3.40.30.10">
    <property type="entry name" value="Glutaredoxin"/>
    <property type="match status" value="1"/>
</dbReference>
<dbReference type="InterPro" id="IPR036249">
    <property type="entry name" value="Thioredoxin-like_sf"/>
</dbReference>